<comment type="catalytic activity">
    <reaction evidence="2">
        <text>Hydrolysis of proteins in presence of ATP.</text>
        <dbReference type="EC" id="3.4.21.53"/>
    </reaction>
</comment>
<dbReference type="EC" id="3.4.21.53" evidence="2"/>
<dbReference type="Pfam" id="PF20436">
    <property type="entry name" value="LonB_AAA-LID"/>
    <property type="match status" value="1"/>
</dbReference>
<dbReference type="Pfam" id="PF13654">
    <property type="entry name" value="AAA_32"/>
    <property type="match status" value="1"/>
</dbReference>
<accession>A0A833HRT7</accession>
<keyword evidence="6" id="KW-1185">Reference proteome</keyword>
<keyword evidence="1 2" id="KW-0645">Protease</keyword>
<organism evidence="5 6">
    <name type="scientific">Alkaliphilus serpentinus</name>
    <dbReference type="NCBI Taxonomy" id="1482731"/>
    <lineage>
        <taxon>Bacteria</taxon>
        <taxon>Bacillati</taxon>
        <taxon>Bacillota</taxon>
        <taxon>Clostridia</taxon>
        <taxon>Peptostreptococcales</taxon>
        <taxon>Natronincolaceae</taxon>
        <taxon>Alkaliphilus</taxon>
    </lineage>
</organism>
<dbReference type="PROSITE" id="PS51786">
    <property type="entry name" value="LON_PROTEOLYTIC"/>
    <property type="match status" value="1"/>
</dbReference>
<dbReference type="Proteomes" id="UP000465601">
    <property type="component" value="Unassembled WGS sequence"/>
</dbReference>
<keyword evidence="3" id="KW-0175">Coiled coil</keyword>
<feature type="coiled-coil region" evidence="3">
    <location>
        <begin position="532"/>
        <end position="559"/>
    </location>
</feature>
<dbReference type="GO" id="GO:0004252">
    <property type="term" value="F:serine-type endopeptidase activity"/>
    <property type="evidence" value="ECO:0007669"/>
    <property type="project" value="UniProtKB-UniRule"/>
</dbReference>
<keyword evidence="2" id="KW-0378">Hydrolase</keyword>
<dbReference type="SUPFAM" id="SSF54211">
    <property type="entry name" value="Ribosomal protein S5 domain 2-like"/>
    <property type="match status" value="1"/>
</dbReference>
<dbReference type="GO" id="GO:0006508">
    <property type="term" value="P:proteolysis"/>
    <property type="evidence" value="ECO:0007669"/>
    <property type="project" value="UniProtKB-KW"/>
</dbReference>
<dbReference type="AlphaFoldDB" id="A0A833HRT7"/>
<dbReference type="PRINTS" id="PR00830">
    <property type="entry name" value="ENDOLAPTASE"/>
</dbReference>
<evidence type="ECO:0000256" key="3">
    <source>
        <dbReference type="SAM" id="Coils"/>
    </source>
</evidence>
<dbReference type="OrthoDB" id="9758568at2"/>
<feature type="coiled-coil region" evidence="3">
    <location>
        <begin position="195"/>
        <end position="240"/>
    </location>
</feature>
<keyword evidence="2" id="KW-0720">Serine protease</keyword>
<dbReference type="GO" id="GO:0005524">
    <property type="term" value="F:ATP binding"/>
    <property type="evidence" value="ECO:0007669"/>
    <property type="project" value="InterPro"/>
</dbReference>
<dbReference type="InterPro" id="IPR046844">
    <property type="entry name" value="Lon-like_helical"/>
</dbReference>
<evidence type="ECO:0000313" key="6">
    <source>
        <dbReference type="Proteomes" id="UP000465601"/>
    </source>
</evidence>
<evidence type="ECO:0000259" key="4">
    <source>
        <dbReference type="PROSITE" id="PS51786"/>
    </source>
</evidence>
<dbReference type="InterPro" id="IPR008269">
    <property type="entry name" value="Lon_proteolytic"/>
</dbReference>
<evidence type="ECO:0000256" key="1">
    <source>
        <dbReference type="ARBA" id="ARBA00022670"/>
    </source>
</evidence>
<dbReference type="Gene3D" id="1.10.8.60">
    <property type="match status" value="1"/>
</dbReference>
<evidence type="ECO:0000256" key="2">
    <source>
        <dbReference type="PROSITE-ProRule" id="PRU01122"/>
    </source>
</evidence>
<sequence length="799" mass="90883">MIDKLRLSPDQLSSICRIEELDFTTTEDLEPLKGIIGQERAVEALAFGLNIKKKGYNVYISGISGTGRSSYANSITEKMSEEMPIPDDWVYVYNFKNPDKPNALNMEAGLGRQFKKDIEGMIDKLKNEISLSFQSTEYETLKTEVIRDFQQNNQRIIEELNSKAKDYGFLFKESEQGLVTIPLIEGRPMKQEEYTNLSQDQLEELREKSNQLNLDTLEIFNQLKTLEEDMRDRIKKLDEKTGYGVISFFIQKLIKRYGHRDAIVEYINQLEQDIVEHISWFNRSQESGNLDQQQLLLQVKLKEEFFTRYKVNLFIDNKELKHAPIINETNPNIANLLGFVEYRNEMGVLKTDFMQIKPGALHMANGGFLILNIREVLTQPHAWETLKRALKNSEISIESLNKTMGYIMTTSIKPEAIPLDIKVILVGDPYLYRSLYEMDEDFKKLFKIMADFDIEMERDGENVYRMAQFITNHCENQNLRHFDKAAVARIIEYSSRLADHQGKLSSRFSRIVEVLYEADAWAEMADDPIVSLKHIEKAIEEKIHRNSKYEEKLNDMIAEGDLLIDVDGSKIGQINGLAVMGTGEHSFGKPSRITVSTYRGKSGIISIEREIQRSGSIHHKGVLILSGYLGSKFAQENPLSLAVSISFEQNYSIIDGDSASSTELYAILSSIAEVPIKQYIAVTGSVNQKGEIQPIGGVNEKIEGFFDICKLKGLTGQQGVMIPKQNVKNLMLKKEVIDAVKEHKFHIYSIGHVDEGIEILTGIPAGVSGENGEYPEGTINYLVSQKLKRLAENIKSKED</sequence>
<evidence type="ECO:0000313" key="5">
    <source>
        <dbReference type="EMBL" id="KAB3533546.1"/>
    </source>
</evidence>
<dbReference type="PANTHER" id="PTHR10046">
    <property type="entry name" value="ATP DEPENDENT LON PROTEASE FAMILY MEMBER"/>
    <property type="match status" value="1"/>
</dbReference>
<feature type="domain" description="Lon proteolytic" evidence="4">
    <location>
        <begin position="568"/>
        <end position="763"/>
    </location>
</feature>
<feature type="active site" evidence="2">
    <location>
        <position position="658"/>
    </location>
</feature>
<reference evidence="5 6" key="1">
    <citation type="submission" date="2019-10" db="EMBL/GenBank/DDBJ databases">
        <title>Alkaliphilus serpentinus sp. nov. and Alkaliphilus pronyensis sp. nov., two novel anaerobic alkaliphilic species isolated from the serpentinized-hosted hydrothermal field of the Prony Bay (New Caledonia).</title>
        <authorList>
            <person name="Postec A."/>
        </authorList>
    </citation>
    <scope>NUCLEOTIDE SEQUENCE [LARGE SCALE GENOMIC DNA]</scope>
    <source>
        <strain evidence="5 6">LacT</strain>
    </source>
</reference>
<dbReference type="Pfam" id="PF20437">
    <property type="entry name" value="LonC_helical"/>
    <property type="match status" value="1"/>
</dbReference>
<dbReference type="Gene3D" id="3.30.230.10">
    <property type="match status" value="1"/>
</dbReference>
<dbReference type="InterPro" id="IPR020568">
    <property type="entry name" value="Ribosomal_Su5_D2-typ_SF"/>
</dbReference>
<dbReference type="Pfam" id="PF05362">
    <property type="entry name" value="Lon_C"/>
    <property type="match status" value="1"/>
</dbReference>
<dbReference type="Gene3D" id="3.40.50.300">
    <property type="entry name" value="P-loop containing nucleotide triphosphate hydrolases"/>
    <property type="match status" value="2"/>
</dbReference>
<dbReference type="SUPFAM" id="SSF52540">
    <property type="entry name" value="P-loop containing nucleoside triphosphate hydrolases"/>
    <property type="match status" value="1"/>
</dbReference>
<comment type="similarity">
    <text evidence="2">Belongs to the peptidase S16 family.</text>
</comment>
<feature type="active site" evidence="2">
    <location>
        <position position="701"/>
    </location>
</feature>
<dbReference type="InterPro" id="IPR046843">
    <property type="entry name" value="LonB_AAA-LID"/>
</dbReference>
<dbReference type="GO" id="GO:0030163">
    <property type="term" value="P:protein catabolic process"/>
    <property type="evidence" value="ECO:0007669"/>
    <property type="project" value="InterPro"/>
</dbReference>
<proteinExistence type="inferred from homology"/>
<dbReference type="InterPro" id="IPR027417">
    <property type="entry name" value="P-loop_NTPase"/>
</dbReference>
<dbReference type="RefSeq" id="WP_151864363.1">
    <property type="nucleotide sequence ID" value="NZ_WBZB01000002.1"/>
</dbReference>
<dbReference type="InterPro" id="IPR027065">
    <property type="entry name" value="Lon_Prtase"/>
</dbReference>
<gene>
    <name evidence="5" type="ORF">F8153_00395</name>
</gene>
<dbReference type="GO" id="GO:0004176">
    <property type="term" value="F:ATP-dependent peptidase activity"/>
    <property type="evidence" value="ECO:0007669"/>
    <property type="project" value="UniProtKB-UniRule"/>
</dbReference>
<name>A0A833HRT7_9FIRM</name>
<dbReference type="EMBL" id="WBZB01000002">
    <property type="protein sequence ID" value="KAB3533546.1"/>
    <property type="molecule type" value="Genomic_DNA"/>
</dbReference>
<dbReference type="InterPro" id="IPR041699">
    <property type="entry name" value="AAA_32"/>
</dbReference>
<comment type="caution">
    <text evidence="5">The sequence shown here is derived from an EMBL/GenBank/DDBJ whole genome shotgun (WGS) entry which is preliminary data.</text>
</comment>
<protein>
    <recommendedName>
        <fullName evidence="2">endopeptidase La</fullName>
        <ecNumber evidence="2">3.4.21.53</ecNumber>
    </recommendedName>
</protein>
<dbReference type="InterPro" id="IPR014721">
    <property type="entry name" value="Ribsml_uS5_D2-typ_fold_subgr"/>
</dbReference>